<dbReference type="Proteomes" id="UP000595140">
    <property type="component" value="Unassembled WGS sequence"/>
</dbReference>
<sequence>MEKPTEEEDGFFWGGRSLATQRLVQSDVTVDGGVAAVLVINFPYRGMFLVFLKNNSWSATGRHPPAEWQFDFDNVFICGSLEKNPKPKEGRKNDNLPNKRKKMDASEIFASQRQHAWPVQDEDGVYDLTLGGLELGISLQ</sequence>
<dbReference type="EMBL" id="OOIL02000204">
    <property type="protein sequence ID" value="VFQ61797.1"/>
    <property type="molecule type" value="Genomic_DNA"/>
</dbReference>
<name>A0A484KF21_9ASTE</name>
<evidence type="ECO:0000313" key="2">
    <source>
        <dbReference type="EMBL" id="VFQ61797.1"/>
    </source>
</evidence>
<organism evidence="2 3">
    <name type="scientific">Cuscuta campestris</name>
    <dbReference type="NCBI Taxonomy" id="132261"/>
    <lineage>
        <taxon>Eukaryota</taxon>
        <taxon>Viridiplantae</taxon>
        <taxon>Streptophyta</taxon>
        <taxon>Embryophyta</taxon>
        <taxon>Tracheophyta</taxon>
        <taxon>Spermatophyta</taxon>
        <taxon>Magnoliopsida</taxon>
        <taxon>eudicotyledons</taxon>
        <taxon>Gunneridae</taxon>
        <taxon>Pentapetalae</taxon>
        <taxon>asterids</taxon>
        <taxon>lamiids</taxon>
        <taxon>Solanales</taxon>
        <taxon>Convolvulaceae</taxon>
        <taxon>Cuscuteae</taxon>
        <taxon>Cuscuta</taxon>
        <taxon>Cuscuta subgen. Grammica</taxon>
        <taxon>Cuscuta sect. Cleistogrammica</taxon>
    </lineage>
</organism>
<keyword evidence="3" id="KW-1185">Reference proteome</keyword>
<accession>A0A484KF21</accession>
<dbReference type="AlphaFoldDB" id="A0A484KF21"/>
<feature type="region of interest" description="Disordered" evidence="1">
    <location>
        <begin position="82"/>
        <end position="104"/>
    </location>
</feature>
<protein>
    <submittedName>
        <fullName evidence="2">Uncharacterized protein</fullName>
    </submittedName>
</protein>
<gene>
    <name evidence="2" type="ORF">CCAM_LOCUS3573</name>
</gene>
<feature type="compositionally biased region" description="Basic and acidic residues" evidence="1">
    <location>
        <begin position="83"/>
        <end position="94"/>
    </location>
</feature>
<evidence type="ECO:0000256" key="1">
    <source>
        <dbReference type="SAM" id="MobiDB-lite"/>
    </source>
</evidence>
<reference evidence="2 3" key="1">
    <citation type="submission" date="2018-04" db="EMBL/GenBank/DDBJ databases">
        <authorList>
            <person name="Vogel A."/>
        </authorList>
    </citation>
    <scope>NUCLEOTIDE SEQUENCE [LARGE SCALE GENOMIC DNA]</scope>
</reference>
<evidence type="ECO:0000313" key="3">
    <source>
        <dbReference type="Proteomes" id="UP000595140"/>
    </source>
</evidence>
<proteinExistence type="predicted"/>